<evidence type="ECO:0000256" key="2">
    <source>
        <dbReference type="ARBA" id="ARBA00022692"/>
    </source>
</evidence>
<evidence type="ECO:0000256" key="3">
    <source>
        <dbReference type="ARBA" id="ARBA00022927"/>
    </source>
</evidence>
<dbReference type="PANTHER" id="PTHR30371">
    <property type="entry name" value="SEC-INDEPENDENT PROTEIN TRANSLOCASE PROTEIN TATC"/>
    <property type="match status" value="1"/>
</dbReference>
<dbReference type="Proteomes" id="UP000572051">
    <property type="component" value="Unassembled WGS sequence"/>
</dbReference>
<comment type="subcellular location">
    <subcellularLocation>
        <location evidence="7">Cell membrane</location>
        <topology evidence="7">Multi-pass membrane protein</topology>
    </subcellularLocation>
    <subcellularLocation>
        <location evidence="1">Membrane</location>
        <topology evidence="1">Multi-pass membrane protein</topology>
    </subcellularLocation>
</comment>
<comment type="subunit">
    <text evidence="7">The Tat system comprises two distinct complexes: a TatABC complex, containing multiple copies of TatA, TatB and TatC subunits, and a separate TatA complex, containing only TatA subunits. Substrates initially bind to the TatABC complex, which probably triggers association of the separate TatA complex to form the active translocon.</text>
</comment>
<dbReference type="PRINTS" id="PR01840">
    <property type="entry name" value="TATCFAMILY"/>
</dbReference>
<protein>
    <recommendedName>
        <fullName evidence="7">Sec-independent protein translocase protein TatC</fullName>
    </recommendedName>
</protein>
<comment type="caution">
    <text evidence="9">The sequence shown here is derived from an EMBL/GenBank/DDBJ whole genome shotgun (WGS) entry which is preliminary data.</text>
</comment>
<feature type="transmembrane region" description="Helical" evidence="7">
    <location>
        <begin position="203"/>
        <end position="221"/>
    </location>
</feature>
<comment type="similarity">
    <text evidence="7">Belongs to the TatC family.</text>
</comment>
<dbReference type="GO" id="GO:0043953">
    <property type="term" value="P:protein transport by the Tat complex"/>
    <property type="evidence" value="ECO:0007669"/>
    <property type="project" value="UniProtKB-UniRule"/>
</dbReference>
<gene>
    <name evidence="7" type="primary">tatC</name>
    <name evidence="9" type="ORF">HNR10_000824</name>
</gene>
<feature type="transmembrane region" description="Helical" evidence="7">
    <location>
        <begin position="26"/>
        <end position="44"/>
    </location>
</feature>
<dbReference type="GO" id="GO:0009977">
    <property type="term" value="F:proton motive force dependent protein transmembrane transporter activity"/>
    <property type="evidence" value="ECO:0007669"/>
    <property type="project" value="TreeGrafter"/>
</dbReference>
<accession>A0A7Z0J8C0</accession>
<proteinExistence type="inferred from homology"/>
<keyword evidence="2 7" id="KW-0812">Transmembrane</keyword>
<sequence>MTARRRENPEARMPLMEHLRELRGRLTKAMIALILGGVVGYFVYDIVWEILKAPYCSLPESEAVDPEGCSLIVTGPFDAFFVAFKVWAFVGALVSAPFWLYQLWAFVAPALHNREKKYAFIFAPLAGLLFIGGAVLAYFVTSLALTMLFGFLPEDALTFLTIGEYLDYMVVMMGMFGLGFVLPLLVALLNIAGILPHAAIAKWRRVIIFASFAVAAIITPAEPISMLALAVPLVILFELAELFAFLNDRRKRREDPYAGLDDDEISELDEELSPLEDTEAGPETGKRT</sequence>
<evidence type="ECO:0000256" key="8">
    <source>
        <dbReference type="SAM" id="MobiDB-lite"/>
    </source>
</evidence>
<dbReference type="Pfam" id="PF00902">
    <property type="entry name" value="TatC"/>
    <property type="match status" value="1"/>
</dbReference>
<dbReference type="GO" id="GO:0033281">
    <property type="term" value="C:TAT protein transport complex"/>
    <property type="evidence" value="ECO:0007669"/>
    <property type="project" value="UniProtKB-UniRule"/>
</dbReference>
<keyword evidence="6 7" id="KW-0472">Membrane</keyword>
<dbReference type="PANTHER" id="PTHR30371:SF0">
    <property type="entry name" value="SEC-INDEPENDENT PROTEIN TRANSLOCASE PROTEIN TATC, CHLOROPLASTIC-RELATED"/>
    <property type="match status" value="1"/>
</dbReference>
<dbReference type="HAMAP" id="MF_00902">
    <property type="entry name" value="TatC"/>
    <property type="match status" value="1"/>
</dbReference>
<keyword evidence="4 7" id="KW-1133">Transmembrane helix</keyword>
<dbReference type="EMBL" id="JACCFS010000001">
    <property type="protein sequence ID" value="NYJ32943.1"/>
    <property type="molecule type" value="Genomic_DNA"/>
</dbReference>
<feature type="region of interest" description="Disordered" evidence="8">
    <location>
        <begin position="256"/>
        <end position="288"/>
    </location>
</feature>
<organism evidence="9 10">
    <name type="scientific">Nocardiopsis aegyptia</name>
    <dbReference type="NCBI Taxonomy" id="220378"/>
    <lineage>
        <taxon>Bacteria</taxon>
        <taxon>Bacillati</taxon>
        <taxon>Actinomycetota</taxon>
        <taxon>Actinomycetes</taxon>
        <taxon>Streptosporangiales</taxon>
        <taxon>Nocardiopsidaceae</taxon>
        <taxon>Nocardiopsis</taxon>
    </lineage>
</organism>
<dbReference type="GO" id="GO:0065002">
    <property type="term" value="P:intracellular protein transmembrane transport"/>
    <property type="evidence" value="ECO:0007669"/>
    <property type="project" value="TreeGrafter"/>
</dbReference>
<evidence type="ECO:0000256" key="5">
    <source>
        <dbReference type="ARBA" id="ARBA00023010"/>
    </source>
</evidence>
<keyword evidence="5 7" id="KW-0811">Translocation</keyword>
<keyword evidence="7" id="KW-1003">Cell membrane</keyword>
<name>A0A7Z0J8C0_9ACTN</name>
<feature type="transmembrane region" description="Helical" evidence="7">
    <location>
        <begin position="119"/>
        <end position="148"/>
    </location>
</feature>
<feature type="transmembrane region" description="Helical" evidence="7">
    <location>
        <begin position="168"/>
        <end position="191"/>
    </location>
</feature>
<keyword evidence="7" id="KW-0813">Transport</keyword>
<feature type="compositionally biased region" description="Acidic residues" evidence="8">
    <location>
        <begin position="260"/>
        <end position="280"/>
    </location>
</feature>
<dbReference type="InterPro" id="IPR002033">
    <property type="entry name" value="TatC"/>
</dbReference>
<evidence type="ECO:0000256" key="6">
    <source>
        <dbReference type="ARBA" id="ARBA00023136"/>
    </source>
</evidence>
<dbReference type="AlphaFoldDB" id="A0A7Z0J8C0"/>
<feature type="transmembrane region" description="Helical" evidence="7">
    <location>
        <begin position="227"/>
        <end position="246"/>
    </location>
</feature>
<keyword evidence="10" id="KW-1185">Reference proteome</keyword>
<evidence type="ECO:0000313" key="9">
    <source>
        <dbReference type="EMBL" id="NYJ32943.1"/>
    </source>
</evidence>
<feature type="transmembrane region" description="Helical" evidence="7">
    <location>
        <begin position="86"/>
        <end position="107"/>
    </location>
</feature>
<reference evidence="9 10" key="1">
    <citation type="submission" date="2020-07" db="EMBL/GenBank/DDBJ databases">
        <title>Sequencing the genomes of 1000 actinobacteria strains.</title>
        <authorList>
            <person name="Klenk H.-P."/>
        </authorList>
    </citation>
    <scope>NUCLEOTIDE SEQUENCE [LARGE SCALE GENOMIC DNA]</scope>
    <source>
        <strain evidence="9 10">DSM 44442</strain>
    </source>
</reference>
<evidence type="ECO:0000256" key="7">
    <source>
        <dbReference type="HAMAP-Rule" id="MF_00902"/>
    </source>
</evidence>
<evidence type="ECO:0000313" key="10">
    <source>
        <dbReference type="Proteomes" id="UP000572051"/>
    </source>
</evidence>
<dbReference type="NCBIfam" id="TIGR00945">
    <property type="entry name" value="tatC"/>
    <property type="match status" value="1"/>
</dbReference>
<comment type="function">
    <text evidence="7">Part of the twin-arginine translocation (Tat) system that transports large folded proteins containing a characteristic twin-arginine motif in their signal peptide across membranes. Together with TatB, TatC is part of a receptor directly interacting with Tat signal peptides.</text>
</comment>
<evidence type="ECO:0000256" key="1">
    <source>
        <dbReference type="ARBA" id="ARBA00004141"/>
    </source>
</evidence>
<keyword evidence="3 7" id="KW-0653">Protein transport</keyword>
<evidence type="ECO:0000256" key="4">
    <source>
        <dbReference type="ARBA" id="ARBA00022989"/>
    </source>
</evidence>